<name>A0A328TW43_9BACL</name>
<dbReference type="Proteomes" id="UP000249260">
    <property type="component" value="Unassembled WGS sequence"/>
</dbReference>
<comment type="caution">
    <text evidence="2">The sequence shown here is derived from an EMBL/GenBank/DDBJ whole genome shotgun (WGS) entry which is preliminary data.</text>
</comment>
<dbReference type="EMBL" id="QLUW01000004">
    <property type="protein sequence ID" value="RAP74709.1"/>
    <property type="molecule type" value="Genomic_DNA"/>
</dbReference>
<dbReference type="AlphaFoldDB" id="A0A328TW43"/>
<protein>
    <recommendedName>
        <fullName evidence="4">HPP family protein</fullName>
    </recommendedName>
</protein>
<organism evidence="2 3">
    <name type="scientific">Paenibacillus montanisoli</name>
    <dbReference type="NCBI Taxonomy" id="2081970"/>
    <lineage>
        <taxon>Bacteria</taxon>
        <taxon>Bacillati</taxon>
        <taxon>Bacillota</taxon>
        <taxon>Bacilli</taxon>
        <taxon>Bacillales</taxon>
        <taxon>Paenibacillaceae</taxon>
        <taxon>Paenibacillus</taxon>
    </lineage>
</organism>
<accession>A0A328TW43</accession>
<reference evidence="2 3" key="1">
    <citation type="submission" date="2018-06" db="EMBL/GenBank/DDBJ databases">
        <title>Paenibacillus montanisoli sp. nov., isolated from mountain area soil.</title>
        <authorList>
            <person name="Wu M."/>
        </authorList>
    </citation>
    <scope>NUCLEOTIDE SEQUENCE [LARGE SCALE GENOMIC DNA]</scope>
    <source>
        <strain evidence="2 3">RA17</strain>
    </source>
</reference>
<keyword evidence="1" id="KW-0812">Transmembrane</keyword>
<feature type="transmembrane region" description="Helical" evidence="1">
    <location>
        <begin position="15"/>
        <end position="41"/>
    </location>
</feature>
<gene>
    <name evidence="2" type="ORF">DL346_21955</name>
</gene>
<dbReference type="OrthoDB" id="2663140at2"/>
<keyword evidence="1" id="KW-0472">Membrane</keyword>
<feature type="transmembrane region" description="Helical" evidence="1">
    <location>
        <begin position="113"/>
        <end position="134"/>
    </location>
</feature>
<keyword evidence="1" id="KW-1133">Transmembrane helix</keyword>
<dbReference type="RefSeq" id="WP_112884496.1">
    <property type="nucleotide sequence ID" value="NZ_QLUW01000004.1"/>
</dbReference>
<evidence type="ECO:0000256" key="1">
    <source>
        <dbReference type="SAM" id="Phobius"/>
    </source>
</evidence>
<evidence type="ECO:0000313" key="3">
    <source>
        <dbReference type="Proteomes" id="UP000249260"/>
    </source>
</evidence>
<sequence length="167" mass="18707">MNMRSLFICLYVMLIYWLSMHVSFLDTLFFPTIGAFSFLFLTRSYSMRELGKITFGAVISALLGTLLFYLYPSPLTLFVNAVITIWLIRKFNWNAPPIAAVALIPFFSHSAHLWTIPISVCAALLGLVFTLFMAELAEAKMVPYFNSVIKNKSAASVVKSSDIDIAS</sequence>
<proteinExistence type="predicted"/>
<evidence type="ECO:0000313" key="2">
    <source>
        <dbReference type="EMBL" id="RAP74709.1"/>
    </source>
</evidence>
<keyword evidence="3" id="KW-1185">Reference proteome</keyword>
<evidence type="ECO:0008006" key="4">
    <source>
        <dbReference type="Google" id="ProtNLM"/>
    </source>
</evidence>